<feature type="compositionally biased region" description="Polar residues" evidence="1">
    <location>
        <begin position="1"/>
        <end position="14"/>
    </location>
</feature>
<organism evidence="2 3">
    <name type="scientific">Erwinia plantamica</name>
    <dbReference type="NCBI Taxonomy" id="3237104"/>
    <lineage>
        <taxon>Bacteria</taxon>
        <taxon>Pseudomonadati</taxon>
        <taxon>Pseudomonadota</taxon>
        <taxon>Gammaproteobacteria</taxon>
        <taxon>Enterobacterales</taxon>
        <taxon>Erwiniaceae</taxon>
        <taxon>Erwinia</taxon>
    </lineage>
</organism>
<feature type="non-terminal residue" evidence="2">
    <location>
        <position position="1"/>
    </location>
</feature>
<evidence type="ECO:0000313" key="3">
    <source>
        <dbReference type="Proteomes" id="UP001605250"/>
    </source>
</evidence>
<proteinExistence type="predicted"/>
<dbReference type="Proteomes" id="UP001605250">
    <property type="component" value="Unassembled WGS sequence"/>
</dbReference>
<feature type="region of interest" description="Disordered" evidence="1">
    <location>
        <begin position="1"/>
        <end position="21"/>
    </location>
</feature>
<sequence length="115" mass="12213">TSIASQPSGKSSLQAGKAPLSRRRYLRSLHKGDCMKLALAAMAAPLLLLVPAAQAQSLHEPHQLVWAPSGKTPVAHWRMRGKPACQPAQSHHQAGKTALPVRAKCGVQDVSAKGR</sequence>
<evidence type="ECO:0000313" key="2">
    <source>
        <dbReference type="EMBL" id="MFG6079027.1"/>
    </source>
</evidence>
<comment type="caution">
    <text evidence="2">The sequence shown here is derived from an EMBL/GenBank/DDBJ whole genome shotgun (WGS) entry which is preliminary data.</text>
</comment>
<evidence type="ECO:0000256" key="1">
    <source>
        <dbReference type="SAM" id="MobiDB-lite"/>
    </source>
</evidence>
<dbReference type="EMBL" id="JBGCUC010000145">
    <property type="protein sequence ID" value="MFG6079027.1"/>
    <property type="molecule type" value="Genomic_DNA"/>
</dbReference>
<accession>A0ABW7CS32</accession>
<name>A0ABW7CS32_9GAMM</name>
<reference evidence="2 3" key="1">
    <citation type="submission" date="2024-07" db="EMBL/GenBank/DDBJ databases">
        <title>Novel bacterial strain Erwinia sp. OPT-41 promoting growth of various crops.</title>
        <authorList>
            <person name="Egorshina A."/>
            <person name="Lukyantsev M.A."/>
            <person name="Golubev S.N."/>
            <person name="Muratova A.Y."/>
            <person name="Bulygina E.A."/>
        </authorList>
    </citation>
    <scope>NUCLEOTIDE SEQUENCE [LARGE SCALE GENOMIC DNA]</scope>
    <source>
        <strain evidence="2 3">OPT-41</strain>
    </source>
</reference>
<keyword evidence="3" id="KW-1185">Reference proteome</keyword>
<dbReference type="RefSeq" id="WP_394150681.1">
    <property type="nucleotide sequence ID" value="NZ_JBGCUC010000145.1"/>
</dbReference>
<protein>
    <submittedName>
        <fullName evidence="2">Uncharacterized protein</fullName>
    </submittedName>
</protein>
<gene>
    <name evidence="2" type="ORF">AB3U87_22545</name>
</gene>